<evidence type="ECO:0000256" key="11">
    <source>
        <dbReference type="ARBA" id="ARBA00023132"/>
    </source>
</evidence>
<feature type="compositionally biased region" description="Basic residues" evidence="15">
    <location>
        <begin position="1178"/>
        <end position="1187"/>
    </location>
</feature>
<evidence type="ECO:0000256" key="9">
    <source>
        <dbReference type="ARBA" id="ARBA00022927"/>
    </source>
</evidence>
<dbReference type="GO" id="GO:0008270">
    <property type="term" value="F:zinc ion binding"/>
    <property type="evidence" value="ECO:0007669"/>
    <property type="project" value="UniProtKB-KW"/>
</dbReference>
<evidence type="ECO:0000256" key="7">
    <source>
        <dbReference type="ARBA" id="ARBA00022816"/>
    </source>
</evidence>
<dbReference type="GO" id="GO:0008139">
    <property type="term" value="F:nuclear localization sequence binding"/>
    <property type="evidence" value="ECO:0007669"/>
    <property type="project" value="TreeGrafter"/>
</dbReference>
<dbReference type="PROSITE" id="PS51434">
    <property type="entry name" value="NUP_C"/>
    <property type="match status" value="1"/>
</dbReference>
<organism evidence="18 19">
    <name type="scientific">Zingiber officinale</name>
    <name type="common">Ginger</name>
    <name type="synonym">Amomum zingiber</name>
    <dbReference type="NCBI Taxonomy" id="94328"/>
    <lineage>
        <taxon>Eukaryota</taxon>
        <taxon>Viridiplantae</taxon>
        <taxon>Streptophyta</taxon>
        <taxon>Embryophyta</taxon>
        <taxon>Tracheophyta</taxon>
        <taxon>Spermatophyta</taxon>
        <taxon>Magnoliopsida</taxon>
        <taxon>Liliopsida</taxon>
        <taxon>Zingiberales</taxon>
        <taxon>Zingiberaceae</taxon>
        <taxon>Zingiber</taxon>
    </lineage>
</organism>
<gene>
    <name evidence="18" type="ORF">ZIOFF_027846</name>
</gene>
<dbReference type="InterPro" id="IPR021967">
    <property type="entry name" value="Nup98_C"/>
</dbReference>
<dbReference type="Pfam" id="PF02892">
    <property type="entry name" value="zf-BED"/>
    <property type="match status" value="1"/>
</dbReference>
<keyword evidence="8" id="KW-0862">Zinc</keyword>
<evidence type="ECO:0000256" key="14">
    <source>
        <dbReference type="PROSITE-ProRule" id="PRU00027"/>
    </source>
</evidence>
<feature type="domain" description="Peptidase S59" evidence="17">
    <location>
        <begin position="61"/>
        <end position="197"/>
    </location>
</feature>
<dbReference type="InterPro" id="IPR007230">
    <property type="entry name" value="Nup98_auto-Pept-S59_dom"/>
</dbReference>
<dbReference type="GO" id="GO:0003677">
    <property type="term" value="F:DNA binding"/>
    <property type="evidence" value="ECO:0007669"/>
    <property type="project" value="InterPro"/>
</dbReference>
<evidence type="ECO:0000256" key="2">
    <source>
        <dbReference type="ARBA" id="ARBA00008926"/>
    </source>
</evidence>
<keyword evidence="4" id="KW-0479">Metal-binding</keyword>
<comment type="subcellular location">
    <subcellularLocation>
        <location evidence="1">Nucleus</location>
        <location evidence="1">Nuclear pore complex</location>
    </subcellularLocation>
</comment>
<name>A0A8J5GZ16_ZINOF</name>
<comment type="caution">
    <text evidence="18">The sequence shown here is derived from an EMBL/GenBank/DDBJ whole genome shotgun (WGS) entry which is preliminary data.</text>
</comment>
<dbReference type="GO" id="GO:0000973">
    <property type="term" value="P:post-transcriptional tethering of RNA polymerase II gene DNA at nuclear periphery"/>
    <property type="evidence" value="ECO:0007669"/>
    <property type="project" value="TreeGrafter"/>
</dbReference>
<evidence type="ECO:0000313" key="19">
    <source>
        <dbReference type="Proteomes" id="UP000734854"/>
    </source>
</evidence>
<accession>A0A8J5GZ16</accession>
<dbReference type="Pfam" id="PF12110">
    <property type="entry name" value="Nup96"/>
    <property type="match status" value="1"/>
</dbReference>
<keyword evidence="12" id="KW-0539">Nucleus</keyword>
<evidence type="ECO:0000256" key="4">
    <source>
        <dbReference type="ARBA" id="ARBA00022723"/>
    </source>
</evidence>
<evidence type="ECO:0000256" key="6">
    <source>
        <dbReference type="ARBA" id="ARBA00022813"/>
    </source>
</evidence>
<dbReference type="InterPro" id="IPR036903">
    <property type="entry name" value="Nup98_auto-Pept-S59_dom_sf"/>
</dbReference>
<protein>
    <recommendedName>
        <fullName evidence="20">Peptidase S59 domain-containing protein</fullName>
    </recommendedName>
</protein>
<dbReference type="Gene3D" id="3.30.1610.10">
    <property type="entry name" value="Peptidase S59, nucleoporin"/>
    <property type="match status" value="1"/>
</dbReference>
<feature type="region of interest" description="Disordered" evidence="15">
    <location>
        <begin position="1140"/>
        <end position="1187"/>
    </location>
</feature>
<dbReference type="Gene3D" id="1.25.40.690">
    <property type="match status" value="1"/>
</dbReference>
<dbReference type="PANTHER" id="PTHR23198">
    <property type="entry name" value="NUCLEOPORIN"/>
    <property type="match status" value="1"/>
</dbReference>
<feature type="compositionally biased region" description="Acidic residues" evidence="15">
    <location>
        <begin position="1266"/>
        <end position="1297"/>
    </location>
</feature>
<dbReference type="InterPro" id="IPR003656">
    <property type="entry name" value="Znf_BED"/>
</dbReference>
<reference evidence="18 19" key="1">
    <citation type="submission" date="2020-08" db="EMBL/GenBank/DDBJ databases">
        <title>Plant Genome Project.</title>
        <authorList>
            <person name="Zhang R.-G."/>
        </authorList>
    </citation>
    <scope>NUCLEOTIDE SEQUENCE [LARGE SCALE GENOMIC DNA]</scope>
    <source>
        <tissue evidence="18">Rhizome</tissue>
    </source>
</reference>
<feature type="region of interest" description="Disordered" evidence="15">
    <location>
        <begin position="1238"/>
        <end position="1297"/>
    </location>
</feature>
<evidence type="ECO:0000259" key="17">
    <source>
        <dbReference type="PROSITE" id="PS51434"/>
    </source>
</evidence>
<evidence type="ECO:0000256" key="10">
    <source>
        <dbReference type="ARBA" id="ARBA00023010"/>
    </source>
</evidence>
<dbReference type="GO" id="GO:0048573">
    <property type="term" value="P:photoperiodism, flowering"/>
    <property type="evidence" value="ECO:0007669"/>
    <property type="project" value="UniProtKB-ARBA"/>
</dbReference>
<dbReference type="GO" id="GO:0044614">
    <property type="term" value="C:nuclear pore cytoplasmic filaments"/>
    <property type="evidence" value="ECO:0007669"/>
    <property type="project" value="TreeGrafter"/>
</dbReference>
<keyword evidence="10" id="KW-0811">Translocation</keyword>
<keyword evidence="9" id="KW-0653">Protein transport</keyword>
<evidence type="ECO:0000256" key="13">
    <source>
        <dbReference type="ARBA" id="ARBA00065263"/>
    </source>
</evidence>
<evidence type="ECO:0000256" key="15">
    <source>
        <dbReference type="SAM" id="MobiDB-lite"/>
    </source>
</evidence>
<dbReference type="PROSITE" id="PS50808">
    <property type="entry name" value="ZF_BED"/>
    <property type="match status" value="1"/>
</dbReference>
<keyword evidence="11" id="KW-0906">Nuclear pore complex</keyword>
<dbReference type="Proteomes" id="UP000734854">
    <property type="component" value="Unassembled WGS sequence"/>
</dbReference>
<dbReference type="FunFam" id="1.25.40.690:FF:000002">
    <property type="entry name" value="Nuclear pore complex protein NUP96"/>
    <property type="match status" value="1"/>
</dbReference>
<dbReference type="FunFam" id="3.30.1610.10:FF:000002">
    <property type="entry name" value="nuclear pore complex protein NUP98A"/>
    <property type="match status" value="1"/>
</dbReference>
<feature type="domain" description="BED-type" evidence="16">
    <location>
        <begin position="1062"/>
        <end position="1118"/>
    </location>
</feature>
<keyword evidence="19" id="KW-1185">Reference proteome</keyword>
<keyword evidence="6" id="KW-0068">Autocatalytic cleavage</keyword>
<dbReference type="GO" id="GO:0034398">
    <property type="term" value="P:telomere tethering at nuclear periphery"/>
    <property type="evidence" value="ECO:0007669"/>
    <property type="project" value="TreeGrafter"/>
</dbReference>
<comment type="similarity">
    <text evidence="2">Belongs to the nucleoporin GLFG family.</text>
</comment>
<dbReference type="Pfam" id="PF04096">
    <property type="entry name" value="Nucleoporin2"/>
    <property type="match status" value="1"/>
</dbReference>
<evidence type="ECO:0000313" key="18">
    <source>
        <dbReference type="EMBL" id="KAG6509839.1"/>
    </source>
</evidence>
<keyword evidence="7" id="KW-0509">mRNA transport</keyword>
<evidence type="ECO:0000256" key="1">
    <source>
        <dbReference type="ARBA" id="ARBA00004567"/>
    </source>
</evidence>
<dbReference type="GO" id="GO:0006405">
    <property type="term" value="P:RNA export from nucleus"/>
    <property type="evidence" value="ECO:0007669"/>
    <property type="project" value="TreeGrafter"/>
</dbReference>
<dbReference type="PANTHER" id="PTHR23198:SF6">
    <property type="entry name" value="NUCLEAR PORE COMPLEX PROTEIN NUP98-NUP96"/>
    <property type="match status" value="1"/>
</dbReference>
<comment type="subunit">
    <text evidence="13">Part of the nuclear pore complex (NPC). The NPC has an eight-fold symmetrical structure comprising a central transport channel and two rings, the cytoplasmic and nuclear rings, to which eight filaments are attached. The cytoplasmic filaments have loose ends, while the nuclear filaments are joined in a distal ring, forming a nuclear basket. NPCs are highly dynamic in configuration and composition, and can be devided in 3 subcomplexes, the NUP62 subcomplex, the NUP107-160 subcomplex and the NUP93 subcomplex, containing approximately 30 different nucleoporin proteins.</text>
</comment>
<proteinExistence type="inferred from homology"/>
<evidence type="ECO:0000256" key="3">
    <source>
        <dbReference type="ARBA" id="ARBA00022448"/>
    </source>
</evidence>
<sequence>MCFFAGMLRDSHCIISDSNLVRSGQNEAVGGDCSSLMFSKYKKRRMLYNGDVGSLLPTLYSSDYFTKPSIDELAALEMIDSGYCSRVPDFTIGRVGYGQIKFIGSTDVRWLHLDQIVKFDRNSVVVYTDEADKPPVGQGLNKAAEVTLTLKLRSLDAHSPELDRFGGILRKRADRQGAFFVSFDLSSGNWTFLVHHFSRFGLDDEEEEDIVMIDNDIDSTAEVKEFPAHSAGTVLSHSLPAHLGLDPVRMQELRALMFSAEEEYEDLNGSFQKINSYNKEQLKEDSPVINGKILANKTTLHGSSRKGRIQISSSPIRRPSQALLEYNLNNTDLSPSRDIFLSGQRKGLPLTRLTKVEGFRLEEKHQTPLSGGYSKNIVDAALFMGRSFRVGWGPNGILVHSGTPVGSPSCGLSSQVNIQKVAMDKTVRDKNNKINEGLVDLHFSSLMNLHKSVEHETSQLVHDSFKLKLLRVECSRLTLPEICQAYIETIEKAHDISELSTSNRVFLMHQVSIWALIRILFSERETNEQSNDDDREGMMLDTKDDSLDMDVEAKPFARRAEFSFWLQESVCHRVQDEITYLNDSSDLEQILVLLTGRQLDTAVELAAARGDVRLAILLSQAGGSVVSRSDMAQQLDIWRMNGMDFKFIENDRLKLYELLAGNIQDAFQVSSIDWKRFLGLIMWYQLPPDTPLSVVFHTYQQLLCEKRAPHPVPVYIDEGPLEEEEVDWNIGDNHDLAYYVMLLHANEDKNFNQLKTMFSAFSSTYDPLDYHMIWHQRAILEAIGTFSSKDLSILDMSFVDQLLCLGLCHWAIYVVLHMPYCDNAPYIQAKLIKQILCQNCEIWSSQEIQYQFIEELGVPSEWMHEALVWTIVLLVQYTSSIREICQRPWNIFLDALIGKKLTQSSLHQWLIAYSYHVSMKMAVFLSYSNAALRKRNLVESCRIAWKRSGNRRLVRVQRFYAKCPLVFQDQKTRRYAIIRLCPFSIYLICGSLFFTSLAVSVPSASLKAVGHVCGSRAAVAEEASVGGSGEASSNSGAAIPSVASTTSGTSDSKRLAVNAPGNRSDPGWKHGIAVDENPKKVQCKYCQKVINGGIYRLKHHLAGTQKDVGACKAVSDDVRKEMWKIVSSLQENLIKRAKEIEGRSSDSSPLGQYEDEEVEGAKRQRREIAKNPADLFKKRGVHTKRRNRLKAKTMNDVVFVMANSKLAKKKELRKVNDYSIDDLASDDDWIVDDSENLDLDASNEDLVPVEEGPSSGAPHDDLELPSYDDDEVEEGGDAMEDAGDEEHMEDDYEFMNL</sequence>
<evidence type="ECO:0000259" key="16">
    <source>
        <dbReference type="PROSITE" id="PS50808"/>
    </source>
</evidence>
<evidence type="ECO:0008006" key="20">
    <source>
        <dbReference type="Google" id="ProtNLM"/>
    </source>
</evidence>
<keyword evidence="3" id="KW-0813">Transport</keyword>
<feature type="compositionally biased region" description="Basic and acidic residues" evidence="15">
    <location>
        <begin position="1159"/>
        <end position="1169"/>
    </location>
</feature>
<dbReference type="GO" id="GO:0003723">
    <property type="term" value="F:RNA binding"/>
    <property type="evidence" value="ECO:0007669"/>
    <property type="project" value="TreeGrafter"/>
</dbReference>
<dbReference type="GO" id="GO:0017056">
    <property type="term" value="F:structural constituent of nuclear pore"/>
    <property type="evidence" value="ECO:0007669"/>
    <property type="project" value="InterPro"/>
</dbReference>
<evidence type="ECO:0000256" key="5">
    <source>
        <dbReference type="ARBA" id="ARBA00022771"/>
    </source>
</evidence>
<dbReference type="EMBL" id="JACMSC010000008">
    <property type="protein sequence ID" value="KAG6509839.1"/>
    <property type="molecule type" value="Genomic_DNA"/>
</dbReference>
<feature type="compositionally biased region" description="Low complexity" evidence="15">
    <location>
        <begin position="1026"/>
        <end position="1038"/>
    </location>
</feature>
<dbReference type="GO" id="GO:0051028">
    <property type="term" value="P:mRNA transport"/>
    <property type="evidence" value="ECO:0007669"/>
    <property type="project" value="UniProtKB-KW"/>
</dbReference>
<keyword evidence="5 14" id="KW-0863">Zinc-finger</keyword>
<evidence type="ECO:0000256" key="12">
    <source>
        <dbReference type="ARBA" id="ARBA00023242"/>
    </source>
</evidence>
<dbReference type="SUPFAM" id="SSF82215">
    <property type="entry name" value="C-terminal autoproteolytic domain of nucleoporin nup98"/>
    <property type="match status" value="1"/>
</dbReference>
<dbReference type="InterPro" id="IPR037665">
    <property type="entry name" value="Nucleoporin_S59-like"/>
</dbReference>
<feature type="region of interest" description="Disordered" evidence="15">
    <location>
        <begin position="1026"/>
        <end position="1073"/>
    </location>
</feature>
<evidence type="ECO:0000256" key="8">
    <source>
        <dbReference type="ARBA" id="ARBA00022833"/>
    </source>
</evidence>
<dbReference type="GO" id="GO:0006606">
    <property type="term" value="P:protein import into nucleus"/>
    <property type="evidence" value="ECO:0007669"/>
    <property type="project" value="TreeGrafter"/>
</dbReference>